<dbReference type="EMBL" id="ML986579">
    <property type="protein sequence ID" value="KAF2270459.1"/>
    <property type="molecule type" value="Genomic_DNA"/>
</dbReference>
<name>A0A9P4TRH9_9PLEO</name>
<dbReference type="OrthoDB" id="2392550at2759"/>
<evidence type="ECO:0000259" key="2">
    <source>
        <dbReference type="Pfam" id="PF10444"/>
    </source>
</evidence>
<feature type="compositionally biased region" description="Basic and acidic residues" evidence="1">
    <location>
        <begin position="113"/>
        <end position="126"/>
    </location>
</feature>
<accession>A0A9P4TRH9</accession>
<comment type="caution">
    <text evidence="3">The sequence shown here is derived from an EMBL/GenBank/DDBJ whole genome shotgun (WGS) entry which is preliminary data.</text>
</comment>
<feature type="domain" description="Borealin N-terminal" evidence="2">
    <location>
        <begin position="11"/>
        <end position="65"/>
    </location>
</feature>
<dbReference type="InterPro" id="IPR018851">
    <property type="entry name" value="Borealin_N"/>
</dbReference>
<protein>
    <recommendedName>
        <fullName evidence="2">Borealin N-terminal domain-containing protein</fullName>
    </recommendedName>
</protein>
<evidence type="ECO:0000256" key="1">
    <source>
        <dbReference type="SAM" id="MobiDB-lite"/>
    </source>
</evidence>
<gene>
    <name evidence="3" type="ORF">CC78DRAFT_563843</name>
</gene>
<evidence type="ECO:0000313" key="3">
    <source>
        <dbReference type="EMBL" id="KAF2270459.1"/>
    </source>
</evidence>
<sequence length="189" mass="20627">MMTLTLSAEAKASMITNFKLELNARREKLASMYEAQAASLRSRLERRVNRIPSNKRNMKLIDFLDCSPPVPPAPVKKEIAPAVKRTRAAPARPVPPTRTVSKPAAKPARGTKRASDEISGENKENAAELAVPKKRTKAAATRTATAMSTSASTRTTRAASRKATVPEVLSPKSSNPIGTQRQTRTRRVR</sequence>
<evidence type="ECO:0000313" key="4">
    <source>
        <dbReference type="Proteomes" id="UP000800093"/>
    </source>
</evidence>
<dbReference type="AlphaFoldDB" id="A0A9P4TRH9"/>
<dbReference type="Proteomes" id="UP000800093">
    <property type="component" value="Unassembled WGS sequence"/>
</dbReference>
<organism evidence="3 4">
    <name type="scientific">Lojkania enalia</name>
    <dbReference type="NCBI Taxonomy" id="147567"/>
    <lineage>
        <taxon>Eukaryota</taxon>
        <taxon>Fungi</taxon>
        <taxon>Dikarya</taxon>
        <taxon>Ascomycota</taxon>
        <taxon>Pezizomycotina</taxon>
        <taxon>Dothideomycetes</taxon>
        <taxon>Pleosporomycetidae</taxon>
        <taxon>Pleosporales</taxon>
        <taxon>Pleosporales incertae sedis</taxon>
        <taxon>Lojkania</taxon>
    </lineage>
</organism>
<reference evidence="4" key="1">
    <citation type="journal article" date="2020" name="Stud. Mycol.">
        <title>101 Dothideomycetes genomes: A test case for predicting lifestyles and emergence of pathogens.</title>
        <authorList>
            <person name="Haridas S."/>
            <person name="Albert R."/>
            <person name="Binder M."/>
            <person name="Bloem J."/>
            <person name="LaButti K."/>
            <person name="Salamov A."/>
            <person name="Andreopoulos B."/>
            <person name="Baker S."/>
            <person name="Barry K."/>
            <person name="Bills G."/>
            <person name="Bluhm B."/>
            <person name="Cannon C."/>
            <person name="Castanera R."/>
            <person name="Culley D."/>
            <person name="Daum C."/>
            <person name="Ezra D."/>
            <person name="Gonzalez J."/>
            <person name="Henrissat B."/>
            <person name="Kuo A."/>
            <person name="Liang C."/>
            <person name="Lipzen A."/>
            <person name="Lutzoni F."/>
            <person name="Magnuson J."/>
            <person name="Mondo S."/>
            <person name="Nolan M."/>
            <person name="Ohm R."/>
            <person name="Pangilinan J."/>
            <person name="Park H.-J."/>
            <person name="Ramirez L."/>
            <person name="Alfaro M."/>
            <person name="Sun H."/>
            <person name="Tritt A."/>
            <person name="Yoshinaga Y."/>
            <person name="Zwiers L.-H."/>
            <person name="Turgeon B."/>
            <person name="Goodwin S."/>
            <person name="Spatafora J."/>
            <person name="Crous P."/>
            <person name="Grigoriev I."/>
        </authorList>
    </citation>
    <scope>NUCLEOTIDE SEQUENCE [LARGE SCALE GENOMIC DNA]</scope>
    <source>
        <strain evidence="4">CBS 304.66</strain>
    </source>
</reference>
<proteinExistence type="predicted"/>
<feature type="compositionally biased region" description="Low complexity" evidence="1">
    <location>
        <begin position="138"/>
        <end position="163"/>
    </location>
</feature>
<dbReference type="Pfam" id="PF10444">
    <property type="entry name" value="Nbl1_Borealin_N"/>
    <property type="match status" value="1"/>
</dbReference>
<feature type="region of interest" description="Disordered" evidence="1">
    <location>
        <begin position="84"/>
        <end position="189"/>
    </location>
</feature>
<keyword evidence="4" id="KW-1185">Reference proteome</keyword>